<dbReference type="Pfam" id="PF00072">
    <property type="entry name" value="Response_reg"/>
    <property type="match status" value="1"/>
</dbReference>
<evidence type="ECO:0000259" key="4">
    <source>
        <dbReference type="PROSITE" id="PS50110"/>
    </source>
</evidence>
<organism evidence="5 6">
    <name type="scientific">Desulfosporosinus lacus DSM 15449</name>
    <dbReference type="NCBI Taxonomy" id="1121420"/>
    <lineage>
        <taxon>Bacteria</taxon>
        <taxon>Bacillati</taxon>
        <taxon>Bacillota</taxon>
        <taxon>Clostridia</taxon>
        <taxon>Eubacteriales</taxon>
        <taxon>Desulfitobacteriaceae</taxon>
        <taxon>Desulfosporosinus</taxon>
    </lineage>
</organism>
<comment type="function">
    <text evidence="2">May play the central regulatory role in sporulation. It may be an element of the effector pathway responsible for the activation of sporulation genes in response to nutritional stress. Spo0A may act in concert with spo0H (a sigma factor) to control the expression of some genes that are critical to the sporulation process.</text>
</comment>
<dbReference type="PANTHER" id="PTHR43384:SF13">
    <property type="entry name" value="SLR0110 PROTEIN"/>
    <property type="match status" value="1"/>
</dbReference>
<dbReference type="PROSITE" id="PS50110">
    <property type="entry name" value="RESPONSE_REGULATORY"/>
    <property type="match status" value="1"/>
</dbReference>
<dbReference type="CDD" id="cd17535">
    <property type="entry name" value="REC_NarL-like"/>
    <property type="match status" value="1"/>
</dbReference>
<dbReference type="GO" id="GO:0000160">
    <property type="term" value="P:phosphorelay signal transduction system"/>
    <property type="evidence" value="ECO:0007669"/>
    <property type="project" value="InterPro"/>
</dbReference>
<gene>
    <name evidence="5" type="ORF">SAMN02746098_01542</name>
</gene>
<evidence type="ECO:0000256" key="2">
    <source>
        <dbReference type="ARBA" id="ARBA00024867"/>
    </source>
</evidence>
<dbReference type="InterPro" id="IPR011006">
    <property type="entry name" value="CheY-like_superfamily"/>
</dbReference>
<reference evidence="6" key="1">
    <citation type="submission" date="2016-11" db="EMBL/GenBank/DDBJ databases">
        <authorList>
            <person name="Varghese N."/>
            <person name="Submissions S."/>
        </authorList>
    </citation>
    <scope>NUCLEOTIDE SEQUENCE [LARGE SCALE GENOMIC DNA]</scope>
    <source>
        <strain evidence="6">DSM 15449</strain>
    </source>
</reference>
<evidence type="ECO:0000256" key="3">
    <source>
        <dbReference type="PROSITE-ProRule" id="PRU00169"/>
    </source>
</evidence>
<keyword evidence="3" id="KW-0597">Phosphoprotein</keyword>
<protein>
    <recommendedName>
        <fullName evidence="1">Stage 0 sporulation protein A homolog</fullName>
    </recommendedName>
</protein>
<feature type="modified residue" description="4-aspartylphosphate" evidence="3">
    <location>
        <position position="56"/>
    </location>
</feature>
<dbReference type="PANTHER" id="PTHR43384">
    <property type="entry name" value="SEPTUM SITE-DETERMINING PROTEIN MIND HOMOLOG, CHLOROPLASTIC-RELATED"/>
    <property type="match status" value="1"/>
</dbReference>
<dbReference type="GO" id="GO:0051782">
    <property type="term" value="P:negative regulation of cell division"/>
    <property type="evidence" value="ECO:0007669"/>
    <property type="project" value="TreeGrafter"/>
</dbReference>
<dbReference type="OrthoDB" id="9794577at2"/>
<dbReference type="SMART" id="SM00448">
    <property type="entry name" value="REC"/>
    <property type="match status" value="1"/>
</dbReference>
<dbReference type="InterPro" id="IPR025669">
    <property type="entry name" value="AAA_dom"/>
</dbReference>
<dbReference type="RefSeq" id="WP_073029094.1">
    <property type="nucleotide sequence ID" value="NZ_FQXJ01000005.1"/>
</dbReference>
<dbReference type="GO" id="GO:0009898">
    <property type="term" value="C:cytoplasmic side of plasma membrane"/>
    <property type="evidence" value="ECO:0007669"/>
    <property type="project" value="TreeGrafter"/>
</dbReference>
<dbReference type="InterPro" id="IPR050625">
    <property type="entry name" value="ParA/MinD_ATPase"/>
</dbReference>
<dbReference type="AlphaFoldDB" id="A0A1M5WBI2"/>
<dbReference type="GO" id="GO:0005524">
    <property type="term" value="F:ATP binding"/>
    <property type="evidence" value="ECO:0007669"/>
    <property type="project" value="TreeGrafter"/>
</dbReference>
<accession>A0A1M5WBI2</accession>
<name>A0A1M5WBI2_9FIRM</name>
<dbReference type="Proteomes" id="UP000183954">
    <property type="component" value="Unassembled WGS sequence"/>
</dbReference>
<dbReference type="SUPFAM" id="SSF52172">
    <property type="entry name" value="CheY-like"/>
    <property type="match status" value="1"/>
</dbReference>
<dbReference type="STRING" id="1121420.SAMN02746098_01542"/>
<keyword evidence="6" id="KW-1185">Reference proteome</keyword>
<proteinExistence type="predicted"/>
<evidence type="ECO:0000256" key="1">
    <source>
        <dbReference type="ARBA" id="ARBA00018672"/>
    </source>
</evidence>
<dbReference type="SUPFAM" id="SSF52540">
    <property type="entry name" value="P-loop containing nucleoside triphosphate hydrolases"/>
    <property type="match status" value="1"/>
</dbReference>
<dbReference type="InterPro" id="IPR058245">
    <property type="entry name" value="NreC/VraR/RcsB-like_REC"/>
</dbReference>
<sequence>MRRISILIVDDISDTRDSIRRLLQFEDDIEVVGDVGSGSEAILFAEANRPDIILMDINMPEMDGIRTTELLAHRAPECSVIIMSVQGEQAYLRRAMMAGAREYIVKPFTGDELSSVIAKVYELDQRKRDVLGEQIKVTNSPKTRNCEIISFFSTKGGVGNTTLATNLAVQLASSGKWRVLLIDLNLQFGDVAVFLNLIPKRSIADLTQSGTIKYSEIQSYFLTHSSGLQVLAAPTRPEYAELVTAEHVEQILSEVKGKFDFIICDNISRFDDVSLVSFDASTQIWLVLAMDVPTLKNAKLSLEVIEGLHHTSKVQVVLNRSSKEMGMDPQDVEKSLNIKISYEIPSDGRALVAAVNQGVPFVTSHPQSKASEGIRNMARKLIALQDVETKNAVKEQECKNKNPLKGLRRVFGF</sequence>
<feature type="domain" description="Response regulatory" evidence="4">
    <location>
        <begin position="5"/>
        <end position="121"/>
    </location>
</feature>
<dbReference type="GO" id="GO:0005829">
    <property type="term" value="C:cytosol"/>
    <property type="evidence" value="ECO:0007669"/>
    <property type="project" value="TreeGrafter"/>
</dbReference>
<dbReference type="InterPro" id="IPR001789">
    <property type="entry name" value="Sig_transdc_resp-reg_receiver"/>
</dbReference>
<dbReference type="Pfam" id="PF13614">
    <property type="entry name" value="AAA_31"/>
    <property type="match status" value="1"/>
</dbReference>
<dbReference type="GO" id="GO:0016887">
    <property type="term" value="F:ATP hydrolysis activity"/>
    <property type="evidence" value="ECO:0007669"/>
    <property type="project" value="TreeGrafter"/>
</dbReference>
<dbReference type="Gene3D" id="3.40.50.2300">
    <property type="match status" value="1"/>
</dbReference>
<evidence type="ECO:0000313" key="5">
    <source>
        <dbReference type="EMBL" id="SHH84852.1"/>
    </source>
</evidence>
<dbReference type="InterPro" id="IPR027417">
    <property type="entry name" value="P-loop_NTPase"/>
</dbReference>
<evidence type="ECO:0000313" key="6">
    <source>
        <dbReference type="Proteomes" id="UP000183954"/>
    </source>
</evidence>
<dbReference type="Gene3D" id="3.40.50.300">
    <property type="entry name" value="P-loop containing nucleotide triphosphate hydrolases"/>
    <property type="match status" value="1"/>
</dbReference>
<dbReference type="EMBL" id="FQXJ01000005">
    <property type="protein sequence ID" value="SHH84852.1"/>
    <property type="molecule type" value="Genomic_DNA"/>
</dbReference>